<sequence length="142" mass="15980">MLLSRGRIVELKEFSSFSDAIKYVEDQLNGLEREAELVAGMLENIEEVSSSFEELSKELGGETHEAFYKATIDDITLYIEPSPVVLEEVIKKRAQELSSLIEIYRKIGEVLKKASQALGDGDVTITLAIEPNEAKVFMRLKR</sequence>
<evidence type="ECO:0000313" key="2">
    <source>
        <dbReference type="Proteomes" id="UP001063698"/>
    </source>
</evidence>
<protein>
    <submittedName>
        <fullName evidence="1">Uncharacterized protein</fullName>
    </submittedName>
</protein>
<dbReference type="EMBL" id="CP006868">
    <property type="protein sequence ID" value="UXD22783.1"/>
    <property type="molecule type" value="Genomic_DNA"/>
</dbReference>
<gene>
    <name evidence="1" type="ORF">IPA_08210</name>
</gene>
<dbReference type="AlphaFoldDB" id="A0A977KCP2"/>
<proteinExistence type="predicted"/>
<evidence type="ECO:0000313" key="1">
    <source>
        <dbReference type="EMBL" id="UXD22783.1"/>
    </source>
</evidence>
<dbReference type="KEGG" id="ipc:IPA_08210"/>
<accession>A0A977KCP2</accession>
<keyword evidence="2" id="KW-1185">Reference proteome</keyword>
<reference evidence="1" key="1">
    <citation type="submission" date="2013-11" db="EMBL/GenBank/DDBJ databases">
        <title>Comparative genomics of Ignicoccus.</title>
        <authorList>
            <person name="Podar M."/>
        </authorList>
    </citation>
    <scope>NUCLEOTIDE SEQUENCE</scope>
    <source>
        <strain evidence="1">DSM 13166</strain>
    </source>
</reference>
<dbReference type="Proteomes" id="UP001063698">
    <property type="component" value="Chromosome"/>
</dbReference>
<name>A0A977KCP2_9CREN</name>
<organism evidence="1 2">
    <name type="scientific">Ignicoccus pacificus DSM 13166</name>
    <dbReference type="NCBI Taxonomy" id="940294"/>
    <lineage>
        <taxon>Archaea</taxon>
        <taxon>Thermoproteota</taxon>
        <taxon>Thermoprotei</taxon>
        <taxon>Desulfurococcales</taxon>
        <taxon>Desulfurococcaceae</taxon>
        <taxon>Ignicoccus</taxon>
    </lineage>
</organism>